<evidence type="ECO:0000256" key="4">
    <source>
        <dbReference type="SAM" id="MobiDB-lite"/>
    </source>
</evidence>
<dbReference type="Proteomes" id="UP000321518">
    <property type="component" value="Unassembled WGS sequence"/>
</dbReference>
<keyword evidence="2 3" id="KW-0009">Actin-binding</keyword>
<evidence type="ECO:0000313" key="5">
    <source>
        <dbReference type="EMBL" id="GEM12872.1"/>
    </source>
</evidence>
<comment type="function">
    <text evidence="3">F-actin-capping proteins bind in a Ca(2+)-independent manner to the fast growing ends of actin filaments (barbed end) thereby blocking the exchange of subunits at these ends. Unlike other capping proteins (such as gelsolin and severin), these proteins do not sever actin filaments.</text>
</comment>
<dbReference type="GO" id="GO:0030479">
    <property type="term" value="C:actin cortical patch"/>
    <property type="evidence" value="ECO:0007669"/>
    <property type="project" value="TreeGrafter"/>
</dbReference>
<evidence type="ECO:0000256" key="3">
    <source>
        <dbReference type="RuleBase" id="RU365077"/>
    </source>
</evidence>
<comment type="similarity">
    <text evidence="3">Belongs to the F-actin-capping protein alpha subunit family.</text>
</comment>
<protein>
    <recommendedName>
        <fullName evidence="3">F-actin-capping protein subunit alpha</fullName>
    </recommendedName>
</protein>
<dbReference type="GO" id="GO:0051015">
    <property type="term" value="F:actin filament binding"/>
    <property type="evidence" value="ECO:0007669"/>
    <property type="project" value="TreeGrafter"/>
</dbReference>
<comment type="caution">
    <text evidence="5">The sequence shown here is derived from an EMBL/GenBank/DDBJ whole genome shotgun (WGS) entry which is preliminary data.</text>
</comment>
<dbReference type="GO" id="GO:0030036">
    <property type="term" value="P:actin cytoskeleton organization"/>
    <property type="evidence" value="ECO:0007669"/>
    <property type="project" value="TreeGrafter"/>
</dbReference>
<dbReference type="GO" id="GO:0008290">
    <property type="term" value="C:F-actin capping protein complex"/>
    <property type="evidence" value="ECO:0007669"/>
    <property type="project" value="UniProtKB-UniRule"/>
</dbReference>
<dbReference type="Gene3D" id="3.90.1150.210">
    <property type="entry name" value="F-actin capping protein, beta subunit"/>
    <property type="match status" value="1"/>
</dbReference>
<accession>A0A511KR72</accession>
<organism evidence="5 6">
    <name type="scientific">Rhodotorula toruloides</name>
    <name type="common">Yeast</name>
    <name type="synonym">Rhodosporidium toruloides</name>
    <dbReference type="NCBI Taxonomy" id="5286"/>
    <lineage>
        <taxon>Eukaryota</taxon>
        <taxon>Fungi</taxon>
        <taxon>Dikarya</taxon>
        <taxon>Basidiomycota</taxon>
        <taxon>Pucciniomycotina</taxon>
        <taxon>Microbotryomycetes</taxon>
        <taxon>Sporidiobolales</taxon>
        <taxon>Sporidiobolaceae</taxon>
        <taxon>Rhodotorula</taxon>
    </lineage>
</organism>
<dbReference type="PANTHER" id="PTHR10653">
    <property type="entry name" value="F-ACTIN-CAPPING PROTEIN SUBUNIT ALPHA"/>
    <property type="match status" value="1"/>
</dbReference>
<evidence type="ECO:0000256" key="1">
    <source>
        <dbReference type="ARBA" id="ARBA00022467"/>
    </source>
</evidence>
<dbReference type="OrthoDB" id="340550at2759"/>
<dbReference type="SUPFAM" id="SSF90096">
    <property type="entry name" value="Subunits of heterodimeric actin filament capping protein Capz"/>
    <property type="match status" value="1"/>
</dbReference>
<dbReference type="InterPro" id="IPR037282">
    <property type="entry name" value="CapZ_alpha/beta"/>
</dbReference>
<feature type="region of interest" description="Disordered" evidence="4">
    <location>
        <begin position="140"/>
        <end position="168"/>
    </location>
</feature>
<evidence type="ECO:0000313" key="6">
    <source>
        <dbReference type="Proteomes" id="UP000321518"/>
    </source>
</evidence>
<name>A0A511KR72_RHOTO</name>
<dbReference type="GO" id="GO:0051016">
    <property type="term" value="P:barbed-end actin filament capping"/>
    <property type="evidence" value="ECO:0007669"/>
    <property type="project" value="UniProtKB-UniRule"/>
</dbReference>
<dbReference type="Pfam" id="PF01267">
    <property type="entry name" value="F-actin_cap_A"/>
    <property type="match status" value="1"/>
</dbReference>
<reference evidence="5 6" key="1">
    <citation type="submission" date="2019-07" db="EMBL/GenBank/DDBJ databases">
        <title>Rhodotorula toruloides NBRC10032 genome sequencing.</title>
        <authorList>
            <person name="Shida Y."/>
            <person name="Takaku H."/>
            <person name="Ogasawara W."/>
            <person name="Mori K."/>
        </authorList>
    </citation>
    <scope>NUCLEOTIDE SEQUENCE [LARGE SCALE GENOMIC DNA]</scope>
    <source>
        <strain evidence="5 6">NBRC10032</strain>
    </source>
</reference>
<dbReference type="InterPro" id="IPR002189">
    <property type="entry name" value="CapZ_alpha"/>
</dbReference>
<dbReference type="InterPro" id="IPR042276">
    <property type="entry name" value="CapZ_alpha/beta_2"/>
</dbReference>
<dbReference type="AlphaFoldDB" id="A0A511KR72"/>
<dbReference type="EMBL" id="BJWK01000033">
    <property type="protein sequence ID" value="GEM12872.1"/>
    <property type="molecule type" value="Genomic_DNA"/>
</dbReference>
<sequence>MSDARASLGRRIDVLAPESARRTNADRTIAQSTTCSPTLRAILASSGLSDSEIESGLLPALTKHTAEQFTVVESQAKNVLVTPASRVEARIVHLPPHLPYDEGTLALRSSLDKLLSSYVSNHYASGVAAVYTLPDPVYPAPEPAKEETATAPEGTGETGVDRPGRTGRWRSTYQLDYANGTLEGTAQINIHYYEQGNVQLSTTLKSSATLSSSPSPESVVASIKATESSLQRQLGETYNELSDASFRGLRRRAAQDEEQA</sequence>
<keyword evidence="1 3" id="KW-0117">Actin capping</keyword>
<proteinExistence type="inferred from homology"/>
<dbReference type="PANTHER" id="PTHR10653:SF0">
    <property type="entry name" value="F-ACTIN-CAPPING PROTEIN SUBUNIT ALPHA"/>
    <property type="match status" value="1"/>
</dbReference>
<gene>
    <name evidence="5" type="ORF">Rt10032_c33g6889</name>
</gene>
<evidence type="ECO:0000256" key="2">
    <source>
        <dbReference type="ARBA" id="ARBA00023203"/>
    </source>
</evidence>
<comment type="subunit">
    <text evidence="3">Heterodimer of an alpha and a beta subunit.</text>
</comment>